<evidence type="ECO:0000313" key="2">
    <source>
        <dbReference type="EMBL" id="OOH93841.1"/>
    </source>
</evidence>
<dbReference type="GO" id="GO:0016627">
    <property type="term" value="F:oxidoreductase activity, acting on the CH-CH group of donors"/>
    <property type="evidence" value="ECO:0007669"/>
    <property type="project" value="InterPro"/>
</dbReference>
<gene>
    <name evidence="2" type="ORF">BMF97_15575</name>
</gene>
<feature type="chain" id="PRO_5010704864" evidence="1">
    <location>
        <begin position="20"/>
        <end position="179"/>
    </location>
</feature>
<comment type="caution">
    <text evidence="2">The sequence shown here is derived from an EMBL/GenBank/DDBJ whole genome shotgun (WGS) entry which is preliminary data.</text>
</comment>
<sequence>MKTYISALLLAGITFTAISCDRNNDTQIVNDQDTIGQEYKISGDFKYDATLGYFMSGSFDRAIPSSDRVLVFMWNGTSNGSDVWSPVPNTTYVDDPAVINGRKIYYSYAFSVKEVQFYAKANYDISTTQNYLKNQRFSILVVPANSMNASASVNEANYQEVIRKYNLDSSKIINIAVKQ</sequence>
<keyword evidence="1" id="KW-0732">Signal</keyword>
<dbReference type="PROSITE" id="PS51257">
    <property type="entry name" value="PROKAR_LIPOPROTEIN"/>
    <property type="match status" value="1"/>
</dbReference>
<reference evidence="2 3" key="1">
    <citation type="submission" date="2016-11" db="EMBL/GenBank/DDBJ databases">
        <title>Genome sequence and comparative genomic analysis of clinical strain Elizabethkingia meningoseptica 61421 PRCM.</title>
        <authorList>
            <person name="Wang M."/>
            <person name="Hu S."/>
            <person name="Cao L."/>
            <person name="Jiang T."/>
            <person name="Zhou Y."/>
            <person name="Ming D."/>
        </authorList>
    </citation>
    <scope>NUCLEOTIDE SEQUENCE [LARGE SCALE GENOMIC DNA]</scope>
    <source>
        <strain evidence="2 3">61421 PRCM</strain>
    </source>
</reference>
<feature type="signal peptide" evidence="1">
    <location>
        <begin position="1"/>
        <end position="19"/>
    </location>
</feature>
<accession>A0A1V3TXP9</accession>
<dbReference type="eggNOG" id="ENOG5033A0F">
    <property type="taxonomic scope" value="Bacteria"/>
</dbReference>
<dbReference type="Proteomes" id="UP000188947">
    <property type="component" value="Unassembled WGS sequence"/>
</dbReference>
<proteinExistence type="predicted"/>
<dbReference type="RefSeq" id="WP_069213666.1">
    <property type="nucleotide sequence ID" value="NZ_CP016378.1"/>
</dbReference>
<dbReference type="EMBL" id="MPOG01000016">
    <property type="protein sequence ID" value="OOH93841.1"/>
    <property type="molecule type" value="Genomic_DNA"/>
</dbReference>
<organism evidence="2 3">
    <name type="scientific">Elizabethkingia meningoseptica</name>
    <name type="common">Chryseobacterium meningosepticum</name>
    <dbReference type="NCBI Taxonomy" id="238"/>
    <lineage>
        <taxon>Bacteria</taxon>
        <taxon>Pseudomonadati</taxon>
        <taxon>Bacteroidota</taxon>
        <taxon>Flavobacteriia</taxon>
        <taxon>Flavobacteriales</taxon>
        <taxon>Weeksellaceae</taxon>
        <taxon>Elizabethkingia</taxon>
    </lineage>
</organism>
<dbReference type="OrthoDB" id="1524444at2"/>
<evidence type="ECO:0000313" key="3">
    <source>
        <dbReference type="Proteomes" id="UP000188947"/>
    </source>
</evidence>
<evidence type="ECO:0000256" key="1">
    <source>
        <dbReference type="SAM" id="SignalP"/>
    </source>
</evidence>
<protein>
    <submittedName>
        <fullName evidence="2">Uncharacterized protein</fullName>
    </submittedName>
</protein>
<dbReference type="SUPFAM" id="SSF56645">
    <property type="entry name" value="Acyl-CoA dehydrogenase NM domain-like"/>
    <property type="match status" value="1"/>
</dbReference>
<dbReference type="InterPro" id="IPR009100">
    <property type="entry name" value="AcylCoA_DH/oxidase_NM_dom_sf"/>
</dbReference>
<name>A0A1V3TXP9_ELIME</name>
<keyword evidence="3" id="KW-1185">Reference proteome</keyword>
<dbReference type="AlphaFoldDB" id="A0A1V3TXP9"/>